<proteinExistence type="predicted"/>
<name>A0ACB0YDQ6_MELEN</name>
<organism evidence="1 2">
    <name type="scientific">Meloidogyne enterolobii</name>
    <name type="common">Root-knot nematode worm</name>
    <name type="synonym">Meloidogyne mayaguensis</name>
    <dbReference type="NCBI Taxonomy" id="390850"/>
    <lineage>
        <taxon>Eukaryota</taxon>
        <taxon>Metazoa</taxon>
        <taxon>Ecdysozoa</taxon>
        <taxon>Nematoda</taxon>
        <taxon>Chromadorea</taxon>
        <taxon>Rhabditida</taxon>
        <taxon>Tylenchina</taxon>
        <taxon>Tylenchomorpha</taxon>
        <taxon>Tylenchoidea</taxon>
        <taxon>Meloidogynidae</taxon>
        <taxon>Meloidogyninae</taxon>
        <taxon>Meloidogyne</taxon>
    </lineage>
</organism>
<dbReference type="Proteomes" id="UP001497535">
    <property type="component" value="Unassembled WGS sequence"/>
</dbReference>
<gene>
    <name evidence="1" type="ORF">MENTE1834_LOCUS10841</name>
</gene>
<keyword evidence="2" id="KW-1185">Reference proteome</keyword>
<comment type="caution">
    <text evidence="1">The sequence shown here is derived from an EMBL/GenBank/DDBJ whole genome shotgun (WGS) entry which is preliminary data.</text>
</comment>
<dbReference type="EMBL" id="CAVMJV010000010">
    <property type="protein sequence ID" value="CAK5042459.1"/>
    <property type="molecule type" value="Genomic_DNA"/>
</dbReference>
<evidence type="ECO:0000313" key="2">
    <source>
        <dbReference type="Proteomes" id="UP001497535"/>
    </source>
</evidence>
<protein>
    <submittedName>
        <fullName evidence="1">Uncharacterized protein</fullName>
    </submittedName>
</protein>
<evidence type="ECO:0000313" key="1">
    <source>
        <dbReference type="EMBL" id="CAK5042459.1"/>
    </source>
</evidence>
<sequence length="230" mass="26745">MNIEDLDFFGSDYRCIFDSDPKTFELVLLERPSVPMERTKNIKIKCSIEIDSKSTTRLLKNLKNYIQFLLLCCPNLESIYFDLAFDLDLKTDFFSDSDSYESISDDDVYEISPEEYVTCLKLFFTSIINYLKKLENGGKNLKITLEFCSKFAANHYVLIPKNNKLFSMGKHMEIKSLVIDRENGNHQEEEVPAYIGRDIEVVDSIGRQHQCFIQIISEGHLDYLGCKFFL</sequence>
<reference evidence="1" key="1">
    <citation type="submission" date="2023-11" db="EMBL/GenBank/DDBJ databases">
        <authorList>
            <person name="Poullet M."/>
        </authorList>
    </citation>
    <scope>NUCLEOTIDE SEQUENCE</scope>
    <source>
        <strain evidence="1">E1834</strain>
    </source>
</reference>
<accession>A0ACB0YDQ6</accession>